<organism evidence="2 3">
    <name type="scientific">Pleurostoma richardsiae</name>
    <dbReference type="NCBI Taxonomy" id="41990"/>
    <lineage>
        <taxon>Eukaryota</taxon>
        <taxon>Fungi</taxon>
        <taxon>Dikarya</taxon>
        <taxon>Ascomycota</taxon>
        <taxon>Pezizomycotina</taxon>
        <taxon>Sordariomycetes</taxon>
        <taxon>Sordariomycetidae</taxon>
        <taxon>Calosphaeriales</taxon>
        <taxon>Pleurostomataceae</taxon>
        <taxon>Pleurostoma</taxon>
    </lineage>
</organism>
<feature type="region of interest" description="Disordered" evidence="1">
    <location>
        <begin position="1"/>
        <end position="31"/>
    </location>
</feature>
<evidence type="ECO:0000313" key="2">
    <source>
        <dbReference type="EMBL" id="KAJ9139209.1"/>
    </source>
</evidence>
<dbReference type="AlphaFoldDB" id="A0AA38RLC9"/>
<keyword evidence="3" id="KW-1185">Reference proteome</keyword>
<feature type="compositionally biased region" description="Polar residues" evidence="1">
    <location>
        <begin position="391"/>
        <end position="404"/>
    </location>
</feature>
<feature type="region of interest" description="Disordered" evidence="1">
    <location>
        <begin position="379"/>
        <end position="422"/>
    </location>
</feature>
<evidence type="ECO:0000313" key="3">
    <source>
        <dbReference type="Proteomes" id="UP001174694"/>
    </source>
</evidence>
<dbReference type="EMBL" id="JANBVO010000027">
    <property type="protein sequence ID" value="KAJ9139209.1"/>
    <property type="molecule type" value="Genomic_DNA"/>
</dbReference>
<dbReference type="Proteomes" id="UP001174694">
    <property type="component" value="Unassembled WGS sequence"/>
</dbReference>
<feature type="compositionally biased region" description="Acidic residues" evidence="1">
    <location>
        <begin position="141"/>
        <end position="159"/>
    </location>
</feature>
<accession>A0AA38RLC9</accession>
<feature type="compositionally biased region" description="Acidic residues" evidence="1">
    <location>
        <begin position="64"/>
        <end position="73"/>
    </location>
</feature>
<evidence type="ECO:0000256" key="1">
    <source>
        <dbReference type="SAM" id="MobiDB-lite"/>
    </source>
</evidence>
<reference evidence="2" key="1">
    <citation type="submission" date="2022-07" db="EMBL/GenBank/DDBJ databases">
        <title>Fungi with potential for degradation of polypropylene.</title>
        <authorList>
            <person name="Gostincar C."/>
        </authorList>
    </citation>
    <scope>NUCLEOTIDE SEQUENCE</scope>
    <source>
        <strain evidence="2">EXF-13308</strain>
    </source>
</reference>
<proteinExistence type="predicted"/>
<protein>
    <submittedName>
        <fullName evidence="2">Uncharacterized protein</fullName>
    </submittedName>
</protein>
<sequence length="443" mass="49312">MDTQQQPVGADECDQGGHKLTEDETDAPIEGVKRNGLDSEYWQVGPLFSPVACQSKWSSSSSECSDDEADSESNDSTGLADTEDESSSMIDQFPVPPMGLGTPGCLHEDRDDAGIPVQQPTEPDIVPLWEILQDKRYSTTGDEEGEDSGNEDYDDEEAEPPILPLKRCSSRRDQVHASGELNFAEVLTSTVRPAMFPYDYSLGSYPWVAMPSFNIWPPLDSVGDTFESSLKAYLVNQGVSPSSRVTPRLPCLPIPRLNTRAPINNFRQPGFCRRNKFHLPQLIYPFHTSDGLARLDELKRVLGSDSATPPHALLLELLRAGKGWRSELAERFPCVTRRATQVDWYGVDLAFEDAEERKVYERWLMSRLTLFPCVFASPQDEKEQSLEEEPGSSSERAMESQSGHVVSEDEDGDEAGGTQKLRRVPGVNWWPRRSSLGFLTSCG</sequence>
<name>A0AA38RLC9_9PEZI</name>
<gene>
    <name evidence="2" type="ORF">NKR23_g8091</name>
</gene>
<feature type="region of interest" description="Disordered" evidence="1">
    <location>
        <begin position="55"/>
        <end position="98"/>
    </location>
</feature>
<feature type="region of interest" description="Disordered" evidence="1">
    <location>
        <begin position="136"/>
        <end position="161"/>
    </location>
</feature>
<comment type="caution">
    <text evidence="2">The sequence shown here is derived from an EMBL/GenBank/DDBJ whole genome shotgun (WGS) entry which is preliminary data.</text>
</comment>